<name>A0A9P9IT31_9HYPO</name>
<accession>A0A9P9IT31</accession>
<sequence>MPFHVPKSRHDISSGVPLAAIWSTCVSASINAFTALFHPTSSGSLLVEILENGYRRHHSRWSRFRGLRWSPLRLHSLVKAQSSTYVGAGMRMTIECGRKGCQWIRNRYGPTIGCCSYCSRQDYRHVARDKQYLVVNSLLLTFSIPLHLPAFRSGLQFRHKTFTRQLFIPSLTLSPPYSLLALCLA</sequence>
<dbReference type="OrthoDB" id="10352136at2759"/>
<reference evidence="1" key="1">
    <citation type="journal article" date="2021" name="Nat. Commun.">
        <title>Genetic determinants of endophytism in the Arabidopsis root mycobiome.</title>
        <authorList>
            <person name="Mesny F."/>
            <person name="Miyauchi S."/>
            <person name="Thiergart T."/>
            <person name="Pickel B."/>
            <person name="Atanasova L."/>
            <person name="Karlsson M."/>
            <person name="Huettel B."/>
            <person name="Barry K.W."/>
            <person name="Haridas S."/>
            <person name="Chen C."/>
            <person name="Bauer D."/>
            <person name="Andreopoulos W."/>
            <person name="Pangilinan J."/>
            <person name="LaButti K."/>
            <person name="Riley R."/>
            <person name="Lipzen A."/>
            <person name="Clum A."/>
            <person name="Drula E."/>
            <person name="Henrissat B."/>
            <person name="Kohler A."/>
            <person name="Grigoriev I.V."/>
            <person name="Martin F.M."/>
            <person name="Hacquard S."/>
        </authorList>
    </citation>
    <scope>NUCLEOTIDE SEQUENCE</scope>
    <source>
        <strain evidence="1">MPI-CAGE-AT-0021</strain>
    </source>
</reference>
<keyword evidence="2" id="KW-1185">Reference proteome</keyword>
<gene>
    <name evidence="1" type="ORF">B0J13DRAFT_103824</name>
</gene>
<evidence type="ECO:0000313" key="2">
    <source>
        <dbReference type="Proteomes" id="UP000717696"/>
    </source>
</evidence>
<evidence type="ECO:0000313" key="1">
    <source>
        <dbReference type="EMBL" id="KAH7131401.1"/>
    </source>
</evidence>
<protein>
    <submittedName>
        <fullName evidence="1">Uncharacterized protein</fullName>
    </submittedName>
</protein>
<dbReference type="EMBL" id="JAGMUU010000019">
    <property type="protein sequence ID" value="KAH7131401.1"/>
    <property type="molecule type" value="Genomic_DNA"/>
</dbReference>
<proteinExistence type="predicted"/>
<comment type="caution">
    <text evidence="1">The sequence shown here is derived from an EMBL/GenBank/DDBJ whole genome shotgun (WGS) entry which is preliminary data.</text>
</comment>
<dbReference type="Proteomes" id="UP000717696">
    <property type="component" value="Unassembled WGS sequence"/>
</dbReference>
<organism evidence="1 2">
    <name type="scientific">Dactylonectria estremocensis</name>
    <dbReference type="NCBI Taxonomy" id="1079267"/>
    <lineage>
        <taxon>Eukaryota</taxon>
        <taxon>Fungi</taxon>
        <taxon>Dikarya</taxon>
        <taxon>Ascomycota</taxon>
        <taxon>Pezizomycotina</taxon>
        <taxon>Sordariomycetes</taxon>
        <taxon>Hypocreomycetidae</taxon>
        <taxon>Hypocreales</taxon>
        <taxon>Nectriaceae</taxon>
        <taxon>Dactylonectria</taxon>
    </lineage>
</organism>
<dbReference type="AlphaFoldDB" id="A0A9P9IT31"/>